<sequence length="136" mass="15421">MVTEHALADIYNLNANSSVEEITFISVLTLCTRRRSFDVVFVGVHVNEELKKLQRQGFHVRNVTDLSELGVCVLGQPQVRAYAPRKLATHLGLLNQLEPRSPHLANAEWWFRKNYDECTADVVSRMSQSAVLPSEK</sequence>
<dbReference type="EMBL" id="JAKUCV010004971">
    <property type="protein sequence ID" value="KAJ4833360.1"/>
    <property type="molecule type" value="Genomic_DNA"/>
</dbReference>
<comment type="caution">
    <text evidence="1">The sequence shown here is derived from an EMBL/GenBank/DDBJ whole genome shotgun (WGS) entry which is preliminary data.</text>
</comment>
<gene>
    <name evidence="1" type="ORF">Tsubulata_002607</name>
</gene>
<dbReference type="AlphaFoldDB" id="A0A9Q0FMK9"/>
<protein>
    <submittedName>
        <fullName evidence="1">Uncharacterized protein</fullName>
    </submittedName>
</protein>
<dbReference type="InterPro" id="IPR036397">
    <property type="entry name" value="RNaseH_sf"/>
</dbReference>
<name>A0A9Q0FMK9_9ROSI</name>
<reference evidence="1" key="1">
    <citation type="submission" date="2022-02" db="EMBL/GenBank/DDBJ databases">
        <authorList>
            <person name="Henning P.M."/>
            <person name="McCubbin A.G."/>
            <person name="Shore J.S."/>
        </authorList>
    </citation>
    <scope>NUCLEOTIDE SEQUENCE</scope>
    <source>
        <strain evidence="1">F60SS</strain>
        <tissue evidence="1">Leaves</tissue>
    </source>
</reference>
<evidence type="ECO:0000313" key="2">
    <source>
        <dbReference type="Proteomes" id="UP001141552"/>
    </source>
</evidence>
<dbReference type="Proteomes" id="UP001141552">
    <property type="component" value="Unassembled WGS sequence"/>
</dbReference>
<keyword evidence="2" id="KW-1185">Reference proteome</keyword>
<proteinExistence type="predicted"/>
<feature type="non-terminal residue" evidence="1">
    <location>
        <position position="136"/>
    </location>
</feature>
<organism evidence="1 2">
    <name type="scientific">Turnera subulata</name>
    <dbReference type="NCBI Taxonomy" id="218843"/>
    <lineage>
        <taxon>Eukaryota</taxon>
        <taxon>Viridiplantae</taxon>
        <taxon>Streptophyta</taxon>
        <taxon>Embryophyta</taxon>
        <taxon>Tracheophyta</taxon>
        <taxon>Spermatophyta</taxon>
        <taxon>Magnoliopsida</taxon>
        <taxon>eudicotyledons</taxon>
        <taxon>Gunneridae</taxon>
        <taxon>Pentapetalae</taxon>
        <taxon>rosids</taxon>
        <taxon>fabids</taxon>
        <taxon>Malpighiales</taxon>
        <taxon>Passifloraceae</taxon>
        <taxon>Turnera</taxon>
    </lineage>
</organism>
<dbReference type="GO" id="GO:0003676">
    <property type="term" value="F:nucleic acid binding"/>
    <property type="evidence" value="ECO:0007669"/>
    <property type="project" value="InterPro"/>
</dbReference>
<evidence type="ECO:0000313" key="1">
    <source>
        <dbReference type="EMBL" id="KAJ4833360.1"/>
    </source>
</evidence>
<accession>A0A9Q0FMK9</accession>
<reference evidence="1" key="2">
    <citation type="journal article" date="2023" name="Plants (Basel)">
        <title>Annotation of the Turnera subulata (Passifloraceae) Draft Genome Reveals the S-Locus Evolved after the Divergence of Turneroideae from Passifloroideae in a Stepwise Manner.</title>
        <authorList>
            <person name="Henning P.M."/>
            <person name="Roalson E.H."/>
            <person name="Mir W."/>
            <person name="McCubbin A.G."/>
            <person name="Shore J.S."/>
        </authorList>
    </citation>
    <scope>NUCLEOTIDE SEQUENCE</scope>
    <source>
        <strain evidence="1">F60SS</strain>
    </source>
</reference>
<dbReference type="Gene3D" id="3.30.420.10">
    <property type="entry name" value="Ribonuclease H-like superfamily/Ribonuclease H"/>
    <property type="match status" value="1"/>
</dbReference>